<dbReference type="NCBIfam" id="NF004396">
    <property type="entry name" value="PRK05753.1"/>
    <property type="match status" value="1"/>
</dbReference>
<feature type="domain" description="Regulator of nucleoside diphosphate kinase N-terminal" evidence="2">
    <location>
        <begin position="7"/>
        <end position="45"/>
    </location>
</feature>
<evidence type="ECO:0000259" key="1">
    <source>
        <dbReference type="Pfam" id="PF01272"/>
    </source>
</evidence>
<keyword evidence="3" id="KW-0418">Kinase</keyword>
<dbReference type="Gene3D" id="3.10.50.30">
    <property type="entry name" value="Transcription elongation factor, GreA/GreB, C-terminal domain"/>
    <property type="match status" value="1"/>
</dbReference>
<feature type="domain" description="Transcription elongation factor GreA/GreB C-terminal" evidence="1">
    <location>
        <begin position="52"/>
        <end position="127"/>
    </location>
</feature>
<dbReference type="InterPro" id="IPR001437">
    <property type="entry name" value="Tscrpt_elong_fac_GreA/B_C"/>
</dbReference>
<dbReference type="EMBL" id="CP141769">
    <property type="protein sequence ID" value="WRS39350.1"/>
    <property type="molecule type" value="Genomic_DNA"/>
</dbReference>
<organism evidence="3 4">
    <name type="scientific">Thiobacillus sedimenti</name>
    <dbReference type="NCBI Taxonomy" id="3110231"/>
    <lineage>
        <taxon>Bacteria</taxon>
        <taxon>Pseudomonadati</taxon>
        <taxon>Pseudomonadota</taxon>
        <taxon>Betaproteobacteria</taxon>
        <taxon>Nitrosomonadales</taxon>
        <taxon>Thiobacillaceae</taxon>
        <taxon>Thiobacillus</taxon>
    </lineage>
</organism>
<dbReference type="Proteomes" id="UP001334732">
    <property type="component" value="Chromosome"/>
</dbReference>
<protein>
    <submittedName>
        <fullName evidence="3">Nucleoside diphosphate kinase regulator</fullName>
    </submittedName>
</protein>
<evidence type="ECO:0000259" key="2">
    <source>
        <dbReference type="Pfam" id="PF14760"/>
    </source>
</evidence>
<dbReference type="GO" id="GO:0016301">
    <property type="term" value="F:kinase activity"/>
    <property type="evidence" value="ECO:0007669"/>
    <property type="project" value="UniProtKB-KW"/>
</dbReference>
<dbReference type="InterPro" id="IPR036953">
    <property type="entry name" value="GreA/GreB_C_sf"/>
</dbReference>
<dbReference type="RefSeq" id="WP_324779881.1">
    <property type="nucleotide sequence ID" value="NZ_CP141769.1"/>
</dbReference>
<gene>
    <name evidence="3" type="primary">rnk</name>
    <name evidence="3" type="ORF">VA613_00345</name>
</gene>
<dbReference type="Gene3D" id="1.10.286.20">
    <property type="match status" value="1"/>
</dbReference>
<accession>A0ABZ1CJU1</accession>
<evidence type="ECO:0000313" key="3">
    <source>
        <dbReference type="EMBL" id="WRS39350.1"/>
    </source>
</evidence>
<dbReference type="InterPro" id="IPR023459">
    <property type="entry name" value="Tscrpt_elong_fac_GreA/B_fam"/>
</dbReference>
<dbReference type="Pfam" id="PF01272">
    <property type="entry name" value="GreA_GreB"/>
    <property type="match status" value="1"/>
</dbReference>
<dbReference type="Pfam" id="PF14760">
    <property type="entry name" value="Rnk_N"/>
    <property type="match status" value="1"/>
</dbReference>
<dbReference type="InterPro" id="IPR029462">
    <property type="entry name" value="Rnk_N"/>
</dbReference>
<proteinExistence type="predicted"/>
<keyword evidence="3" id="KW-0808">Transferase</keyword>
<dbReference type="PANTHER" id="PTHR30437:SF5">
    <property type="entry name" value="REGULATOR OF NUCLEOSIDE DIPHOSPHATE KINASE"/>
    <property type="match status" value="1"/>
</dbReference>
<reference evidence="3 4" key="1">
    <citation type="submission" date="2023-12" db="EMBL/GenBank/DDBJ databases">
        <title>Thiobacillus sedimentum sp. nov., a chemolithoautotrophic sulfur-oxidizing bacterium isolated from freshwater sediment.</title>
        <authorList>
            <person name="Luo J."/>
            <person name="Dai C."/>
        </authorList>
    </citation>
    <scope>NUCLEOTIDE SEQUENCE [LARGE SCALE GENOMIC DNA]</scope>
    <source>
        <strain evidence="3 4">SCUT-2</strain>
    </source>
</reference>
<name>A0ABZ1CJU1_9PROT</name>
<sequence>MEITTRPAITVSERDLERLEAMLAGLPDDQPGLDALRGELDRAEVALSEAMPPDVVTMNSRVRFVVEPAGREVEVTLVYPRDLTGAPGQLSVTTPAGIAVLGLAVGQQIEWLAPNGQTVRARIVDIPYQPERAGDTLL</sequence>
<evidence type="ECO:0000313" key="4">
    <source>
        <dbReference type="Proteomes" id="UP001334732"/>
    </source>
</evidence>
<dbReference type="SUPFAM" id="SSF54534">
    <property type="entry name" value="FKBP-like"/>
    <property type="match status" value="1"/>
</dbReference>
<keyword evidence="4" id="KW-1185">Reference proteome</keyword>
<dbReference type="PANTHER" id="PTHR30437">
    <property type="entry name" value="TRANSCRIPTION ELONGATION FACTOR GREA"/>
    <property type="match status" value="1"/>
</dbReference>